<dbReference type="InterPro" id="IPR027038">
    <property type="entry name" value="RanGap"/>
</dbReference>
<dbReference type="OrthoDB" id="120976at2759"/>
<dbReference type="EMBL" id="JNBS01001007">
    <property type="protein sequence ID" value="OQS03078.1"/>
    <property type="molecule type" value="Genomic_DNA"/>
</dbReference>
<dbReference type="PANTHER" id="PTHR24113:SF15">
    <property type="entry name" value="NACHT DOMAIN-CONTAINING PROTEIN"/>
    <property type="match status" value="1"/>
</dbReference>
<protein>
    <recommendedName>
        <fullName evidence="3">RNI-like protein</fullName>
    </recommendedName>
</protein>
<dbReference type="AlphaFoldDB" id="A0A1V9ZYJ3"/>
<dbReference type="GO" id="GO:0006913">
    <property type="term" value="P:nucleocytoplasmic transport"/>
    <property type="evidence" value="ECO:0007669"/>
    <property type="project" value="TreeGrafter"/>
</dbReference>
<dbReference type="Proteomes" id="UP000243217">
    <property type="component" value="Unassembled WGS sequence"/>
</dbReference>
<dbReference type="SMART" id="SM00368">
    <property type="entry name" value="LRR_RI"/>
    <property type="match status" value="4"/>
</dbReference>
<organism evidence="1 2">
    <name type="scientific">Thraustotheca clavata</name>
    <dbReference type="NCBI Taxonomy" id="74557"/>
    <lineage>
        <taxon>Eukaryota</taxon>
        <taxon>Sar</taxon>
        <taxon>Stramenopiles</taxon>
        <taxon>Oomycota</taxon>
        <taxon>Saprolegniomycetes</taxon>
        <taxon>Saprolegniales</taxon>
        <taxon>Achlyaceae</taxon>
        <taxon>Thraustotheca</taxon>
    </lineage>
</organism>
<gene>
    <name evidence="1" type="ORF">THRCLA_04609</name>
</gene>
<name>A0A1V9ZYJ3_9STRA</name>
<dbReference type="Pfam" id="PF13516">
    <property type="entry name" value="LRR_6"/>
    <property type="match status" value="3"/>
</dbReference>
<comment type="caution">
    <text evidence="1">The sequence shown here is derived from an EMBL/GenBank/DDBJ whole genome shotgun (WGS) entry which is preliminary data.</text>
</comment>
<dbReference type="InterPro" id="IPR001611">
    <property type="entry name" value="Leu-rich_rpt"/>
</dbReference>
<dbReference type="Gene3D" id="3.80.10.10">
    <property type="entry name" value="Ribonuclease Inhibitor"/>
    <property type="match status" value="1"/>
</dbReference>
<accession>A0A1V9ZYJ3</accession>
<dbReference type="GO" id="GO:0005634">
    <property type="term" value="C:nucleus"/>
    <property type="evidence" value="ECO:0007669"/>
    <property type="project" value="TreeGrafter"/>
</dbReference>
<dbReference type="PANTHER" id="PTHR24113">
    <property type="entry name" value="RAN GTPASE-ACTIVATING PROTEIN 1"/>
    <property type="match status" value="1"/>
</dbReference>
<proteinExistence type="predicted"/>
<evidence type="ECO:0000313" key="1">
    <source>
        <dbReference type="EMBL" id="OQS03078.1"/>
    </source>
</evidence>
<dbReference type="STRING" id="74557.A0A1V9ZYJ3"/>
<dbReference type="GO" id="GO:0005829">
    <property type="term" value="C:cytosol"/>
    <property type="evidence" value="ECO:0007669"/>
    <property type="project" value="TreeGrafter"/>
</dbReference>
<sequence>MTLLPELIERIALFIASPLEIQDFVSAFPRLYLTECLCSLLDLFAAVEARQIVAVPPQRIALWPSLELPEHIADEALMSIIIKCMPLYPSIDIDDPDILPRYTRNQSLKLRLSSALGPHQLESITLKSRHRISCVHIQVPGDNSGHLWTPELLEQFCTIIPTLSSLERLSISWGRSSVKDCFPRVFNAITSSKATKIVLRFFSSGVVWTKSMVEAFTKWIHQQSVSNIVLHGLALEAEAESLLLEGLSKAPSLKVLFLTKCTFVQTFFRGNRQLPTQLLSFKASSCSSTDLPHIATTIQNTSIQRLILEFTKDPGATEEADQLVLQTLPTLSHLRWLELPYFTLTSACYESLASLLPRLVKLDLKSNNLRDDGIVALASALPLCTRLQILHLFNQDCTDVGAVALAEGIIQCKSLKKIDLGDNAIENEGAIALSKALPALSDVDLSYNGIAHEGAIALGNVMPDTSRMAWLNLEGNPLGIDGVQAIINGCATSSYRRGSVELSCTLENMDDITKCQELIDQLPDPAWCLIRHELPDLM</sequence>
<reference evidence="1 2" key="1">
    <citation type="journal article" date="2014" name="Genome Biol. Evol.">
        <title>The secreted proteins of Achlya hypogyna and Thraustotheca clavata identify the ancestral oomycete secretome and reveal gene acquisitions by horizontal gene transfer.</title>
        <authorList>
            <person name="Misner I."/>
            <person name="Blouin N."/>
            <person name="Leonard G."/>
            <person name="Richards T.A."/>
            <person name="Lane C.E."/>
        </authorList>
    </citation>
    <scope>NUCLEOTIDE SEQUENCE [LARGE SCALE GENOMIC DNA]</scope>
    <source>
        <strain evidence="1 2">ATCC 34112</strain>
    </source>
</reference>
<evidence type="ECO:0008006" key="3">
    <source>
        <dbReference type="Google" id="ProtNLM"/>
    </source>
</evidence>
<dbReference type="GO" id="GO:0005096">
    <property type="term" value="F:GTPase activator activity"/>
    <property type="evidence" value="ECO:0007669"/>
    <property type="project" value="InterPro"/>
</dbReference>
<dbReference type="SUPFAM" id="SSF52047">
    <property type="entry name" value="RNI-like"/>
    <property type="match status" value="1"/>
</dbReference>
<keyword evidence="2" id="KW-1185">Reference proteome</keyword>
<dbReference type="GO" id="GO:0048471">
    <property type="term" value="C:perinuclear region of cytoplasm"/>
    <property type="evidence" value="ECO:0007669"/>
    <property type="project" value="TreeGrafter"/>
</dbReference>
<dbReference type="InterPro" id="IPR032675">
    <property type="entry name" value="LRR_dom_sf"/>
</dbReference>
<dbReference type="GO" id="GO:0031267">
    <property type="term" value="F:small GTPase binding"/>
    <property type="evidence" value="ECO:0007669"/>
    <property type="project" value="TreeGrafter"/>
</dbReference>
<evidence type="ECO:0000313" key="2">
    <source>
        <dbReference type="Proteomes" id="UP000243217"/>
    </source>
</evidence>